<feature type="compositionally biased region" description="Basic and acidic residues" evidence="1">
    <location>
        <begin position="93"/>
        <end position="111"/>
    </location>
</feature>
<feature type="region of interest" description="Disordered" evidence="1">
    <location>
        <begin position="1"/>
        <end position="192"/>
    </location>
</feature>
<evidence type="ECO:0000256" key="1">
    <source>
        <dbReference type="SAM" id="MobiDB-lite"/>
    </source>
</evidence>
<comment type="caution">
    <text evidence="2">The sequence shown here is derived from an EMBL/GenBank/DDBJ whole genome shotgun (WGS) entry which is preliminary data.</text>
</comment>
<dbReference type="PANTHER" id="PTHR43628:SF1">
    <property type="entry name" value="CHITIN SYNTHASE REGULATORY FACTOR 2-RELATED"/>
    <property type="match status" value="1"/>
</dbReference>
<gene>
    <name evidence="2" type="ORF">Egran_06318</name>
</gene>
<sequence length="371" mass="40900">MHQIRNMLHRKDKISDSPDNPSQFSSDSAQSFKVIRSDTYTEEALQVPTYAGEEDGYQNDHFNNEAHQSTSSVRRLSRFHRRPHSASVSSGTSREKGEGRLSHLLHPDRSRSRSNSSSSVNIPDDLPPVPNNAVDAQEREAQWEKRATTLVQMNPQFGSSSRPSSPSTGNLAPAEGQRSRSHSCSQVNDREGDINIQEAIRLHESGNFERSTQMFGQLADPNGANNALGQVLYGLALRHGWGCKPDLPKALTYLSAAASNAASVEAEALQAGMKKGGAAKGELVLAIFELGNCFRYGWGVKKDPAAARQYYETAANLGDTDAMNETAWCYLEGFGGKKDKFAAARYYRLAEENGTKILGNSWIWKEKYDPK</sequence>
<dbReference type="InterPro" id="IPR011990">
    <property type="entry name" value="TPR-like_helical_dom_sf"/>
</dbReference>
<reference evidence="2 3" key="1">
    <citation type="journal article" date="2015" name="Environ. Microbiol.">
        <title>Metagenome sequence of Elaphomyces granulatus from sporocarp tissue reveals Ascomycota ectomycorrhizal fingerprints of genome expansion and a Proteobacteria-rich microbiome.</title>
        <authorList>
            <person name="Quandt C.A."/>
            <person name="Kohler A."/>
            <person name="Hesse C.N."/>
            <person name="Sharpton T.J."/>
            <person name="Martin F."/>
            <person name="Spatafora J.W."/>
        </authorList>
    </citation>
    <scope>NUCLEOTIDE SEQUENCE [LARGE SCALE GENOMIC DNA]</scope>
    <source>
        <strain evidence="2 3">OSC145934</strain>
    </source>
</reference>
<evidence type="ECO:0000313" key="2">
    <source>
        <dbReference type="EMBL" id="OXV05915.1"/>
    </source>
</evidence>
<feature type="compositionally biased region" description="Basic residues" evidence="1">
    <location>
        <begin position="75"/>
        <end position="84"/>
    </location>
</feature>
<dbReference type="OrthoDB" id="2148946at2759"/>
<dbReference type="GO" id="GO:0032153">
    <property type="term" value="C:cell division site"/>
    <property type="evidence" value="ECO:0007669"/>
    <property type="project" value="TreeGrafter"/>
</dbReference>
<dbReference type="PANTHER" id="PTHR43628">
    <property type="entry name" value="ACTIVATOR OF C KINASE PROTEIN 1-RELATED"/>
    <property type="match status" value="1"/>
</dbReference>
<protein>
    <recommendedName>
        <fullName evidence="4">HCP-like protein</fullName>
    </recommendedName>
</protein>
<evidence type="ECO:0008006" key="4">
    <source>
        <dbReference type="Google" id="ProtNLM"/>
    </source>
</evidence>
<keyword evidence="3" id="KW-1185">Reference proteome</keyword>
<dbReference type="InterPro" id="IPR006597">
    <property type="entry name" value="Sel1-like"/>
</dbReference>
<feature type="compositionally biased region" description="Polar residues" evidence="1">
    <location>
        <begin position="149"/>
        <end position="158"/>
    </location>
</feature>
<feature type="compositionally biased region" description="Polar residues" evidence="1">
    <location>
        <begin position="17"/>
        <end position="31"/>
    </location>
</feature>
<dbReference type="EMBL" id="NPHW01006310">
    <property type="protein sequence ID" value="OXV05915.1"/>
    <property type="molecule type" value="Genomic_DNA"/>
</dbReference>
<dbReference type="Pfam" id="PF08238">
    <property type="entry name" value="Sel1"/>
    <property type="match status" value="3"/>
</dbReference>
<dbReference type="GO" id="GO:0010972">
    <property type="term" value="P:negative regulation of G2/M transition of mitotic cell cycle"/>
    <property type="evidence" value="ECO:0007669"/>
    <property type="project" value="TreeGrafter"/>
</dbReference>
<dbReference type="SMART" id="SM00671">
    <property type="entry name" value="SEL1"/>
    <property type="match status" value="3"/>
</dbReference>
<evidence type="ECO:0000313" key="3">
    <source>
        <dbReference type="Proteomes" id="UP000243515"/>
    </source>
</evidence>
<dbReference type="AlphaFoldDB" id="A0A232LP41"/>
<feature type="compositionally biased region" description="Basic and acidic residues" evidence="1">
    <location>
        <begin position="136"/>
        <end position="147"/>
    </location>
</feature>
<proteinExistence type="predicted"/>
<dbReference type="SUPFAM" id="SSF81901">
    <property type="entry name" value="HCP-like"/>
    <property type="match status" value="1"/>
</dbReference>
<dbReference type="Gene3D" id="1.25.40.10">
    <property type="entry name" value="Tetratricopeptide repeat domain"/>
    <property type="match status" value="1"/>
</dbReference>
<feature type="compositionally biased region" description="Polar residues" evidence="1">
    <location>
        <begin position="65"/>
        <end position="74"/>
    </location>
</feature>
<accession>A0A232LP41</accession>
<organism evidence="2 3">
    <name type="scientific">Elaphomyces granulatus</name>
    <dbReference type="NCBI Taxonomy" id="519963"/>
    <lineage>
        <taxon>Eukaryota</taxon>
        <taxon>Fungi</taxon>
        <taxon>Dikarya</taxon>
        <taxon>Ascomycota</taxon>
        <taxon>Pezizomycotina</taxon>
        <taxon>Eurotiomycetes</taxon>
        <taxon>Eurotiomycetidae</taxon>
        <taxon>Eurotiales</taxon>
        <taxon>Elaphomycetaceae</taxon>
        <taxon>Elaphomyces</taxon>
    </lineage>
</organism>
<dbReference type="InterPro" id="IPR052945">
    <property type="entry name" value="Mitotic_Regulator"/>
</dbReference>
<name>A0A232LP41_9EURO</name>
<dbReference type="Proteomes" id="UP000243515">
    <property type="component" value="Unassembled WGS sequence"/>
</dbReference>